<name>A0A2I0B408_9ASPA</name>
<protein>
    <submittedName>
        <fullName evidence="2">Uncharacterized protein</fullName>
    </submittedName>
</protein>
<dbReference type="AlphaFoldDB" id="A0A2I0B408"/>
<keyword evidence="3" id="KW-1185">Reference proteome</keyword>
<evidence type="ECO:0000313" key="2">
    <source>
        <dbReference type="EMBL" id="PKA62518.1"/>
    </source>
</evidence>
<feature type="region of interest" description="Disordered" evidence="1">
    <location>
        <begin position="16"/>
        <end position="54"/>
    </location>
</feature>
<sequence length="54" mass="5222">MGDAAILQQLRGVCDPPAVARPSASGTGGAHARGLGGERGTSLSSRSSRTGDAG</sequence>
<proteinExistence type="predicted"/>
<dbReference type="EMBL" id="KZ451917">
    <property type="protein sequence ID" value="PKA62518.1"/>
    <property type="molecule type" value="Genomic_DNA"/>
</dbReference>
<feature type="compositionally biased region" description="Low complexity" evidence="1">
    <location>
        <begin position="40"/>
        <end position="54"/>
    </location>
</feature>
<accession>A0A2I0B408</accession>
<dbReference type="Proteomes" id="UP000236161">
    <property type="component" value="Unassembled WGS sequence"/>
</dbReference>
<feature type="compositionally biased region" description="Gly residues" evidence="1">
    <location>
        <begin position="26"/>
        <end position="39"/>
    </location>
</feature>
<organism evidence="2 3">
    <name type="scientific">Apostasia shenzhenica</name>
    <dbReference type="NCBI Taxonomy" id="1088818"/>
    <lineage>
        <taxon>Eukaryota</taxon>
        <taxon>Viridiplantae</taxon>
        <taxon>Streptophyta</taxon>
        <taxon>Embryophyta</taxon>
        <taxon>Tracheophyta</taxon>
        <taxon>Spermatophyta</taxon>
        <taxon>Magnoliopsida</taxon>
        <taxon>Liliopsida</taxon>
        <taxon>Asparagales</taxon>
        <taxon>Orchidaceae</taxon>
        <taxon>Apostasioideae</taxon>
        <taxon>Apostasia</taxon>
    </lineage>
</organism>
<gene>
    <name evidence="2" type="ORF">AXF42_Ash009405</name>
</gene>
<reference evidence="2 3" key="1">
    <citation type="journal article" date="2017" name="Nature">
        <title>The Apostasia genome and the evolution of orchids.</title>
        <authorList>
            <person name="Zhang G.Q."/>
            <person name="Liu K.W."/>
            <person name="Li Z."/>
            <person name="Lohaus R."/>
            <person name="Hsiao Y.Y."/>
            <person name="Niu S.C."/>
            <person name="Wang J.Y."/>
            <person name="Lin Y.C."/>
            <person name="Xu Q."/>
            <person name="Chen L.J."/>
            <person name="Yoshida K."/>
            <person name="Fujiwara S."/>
            <person name="Wang Z.W."/>
            <person name="Zhang Y.Q."/>
            <person name="Mitsuda N."/>
            <person name="Wang M."/>
            <person name="Liu G.H."/>
            <person name="Pecoraro L."/>
            <person name="Huang H.X."/>
            <person name="Xiao X.J."/>
            <person name="Lin M."/>
            <person name="Wu X.Y."/>
            <person name="Wu W.L."/>
            <person name="Chen Y.Y."/>
            <person name="Chang S.B."/>
            <person name="Sakamoto S."/>
            <person name="Ohme-Takagi M."/>
            <person name="Yagi M."/>
            <person name="Zeng S.J."/>
            <person name="Shen C.Y."/>
            <person name="Yeh C.M."/>
            <person name="Luo Y.B."/>
            <person name="Tsai W.C."/>
            <person name="Van de Peer Y."/>
            <person name="Liu Z.J."/>
        </authorList>
    </citation>
    <scope>NUCLEOTIDE SEQUENCE [LARGE SCALE GENOMIC DNA]</scope>
    <source>
        <strain evidence="3">cv. Shenzhen</strain>
        <tissue evidence="2">Stem</tissue>
    </source>
</reference>
<evidence type="ECO:0000313" key="3">
    <source>
        <dbReference type="Proteomes" id="UP000236161"/>
    </source>
</evidence>
<evidence type="ECO:0000256" key="1">
    <source>
        <dbReference type="SAM" id="MobiDB-lite"/>
    </source>
</evidence>